<feature type="transmembrane region" description="Helical" evidence="5">
    <location>
        <begin position="203"/>
        <end position="236"/>
    </location>
</feature>
<dbReference type="InterPro" id="IPR011547">
    <property type="entry name" value="SLC26A/SulP_dom"/>
</dbReference>
<keyword evidence="8" id="KW-1185">Reference proteome</keyword>
<name>A0A8J2JJL7_9HEXA</name>
<dbReference type="Pfam" id="PF00916">
    <property type="entry name" value="Sulfate_transp"/>
    <property type="match status" value="1"/>
</dbReference>
<accession>A0A8J2JJL7</accession>
<comment type="subcellular location">
    <subcellularLocation>
        <location evidence="1">Membrane</location>
        <topology evidence="1">Multi-pass membrane protein</topology>
    </subcellularLocation>
</comment>
<feature type="domain" description="SLC26A/SulP transporter" evidence="6">
    <location>
        <begin position="14"/>
        <end position="206"/>
    </location>
</feature>
<evidence type="ECO:0000313" key="7">
    <source>
        <dbReference type="EMBL" id="CAG7720097.1"/>
    </source>
</evidence>
<dbReference type="GO" id="GO:0016020">
    <property type="term" value="C:membrane"/>
    <property type="evidence" value="ECO:0007669"/>
    <property type="project" value="UniProtKB-SubCell"/>
</dbReference>
<dbReference type="AlphaFoldDB" id="A0A8J2JJL7"/>
<evidence type="ECO:0000313" key="8">
    <source>
        <dbReference type="Proteomes" id="UP000708208"/>
    </source>
</evidence>
<dbReference type="InterPro" id="IPR001902">
    <property type="entry name" value="SLC26A/SulP_fam"/>
</dbReference>
<evidence type="ECO:0000259" key="6">
    <source>
        <dbReference type="Pfam" id="PF00916"/>
    </source>
</evidence>
<evidence type="ECO:0000256" key="2">
    <source>
        <dbReference type="ARBA" id="ARBA00022692"/>
    </source>
</evidence>
<dbReference type="GO" id="GO:0055085">
    <property type="term" value="P:transmembrane transport"/>
    <property type="evidence" value="ECO:0007669"/>
    <property type="project" value="InterPro"/>
</dbReference>
<protein>
    <recommendedName>
        <fullName evidence="6">SLC26A/SulP transporter domain-containing protein</fullName>
    </recommendedName>
</protein>
<feature type="transmembrane region" description="Helical" evidence="5">
    <location>
        <begin position="147"/>
        <end position="167"/>
    </location>
</feature>
<reference evidence="7" key="1">
    <citation type="submission" date="2021-06" db="EMBL/GenBank/DDBJ databases">
        <authorList>
            <person name="Hodson N. C."/>
            <person name="Mongue J. A."/>
            <person name="Jaron S. K."/>
        </authorList>
    </citation>
    <scope>NUCLEOTIDE SEQUENCE</scope>
</reference>
<evidence type="ECO:0000256" key="5">
    <source>
        <dbReference type="SAM" id="Phobius"/>
    </source>
</evidence>
<keyword evidence="3 5" id="KW-1133">Transmembrane helix</keyword>
<organism evidence="7 8">
    <name type="scientific">Allacma fusca</name>
    <dbReference type="NCBI Taxonomy" id="39272"/>
    <lineage>
        <taxon>Eukaryota</taxon>
        <taxon>Metazoa</taxon>
        <taxon>Ecdysozoa</taxon>
        <taxon>Arthropoda</taxon>
        <taxon>Hexapoda</taxon>
        <taxon>Collembola</taxon>
        <taxon>Symphypleona</taxon>
        <taxon>Sminthuridae</taxon>
        <taxon>Allacma</taxon>
    </lineage>
</organism>
<dbReference type="Proteomes" id="UP000708208">
    <property type="component" value="Unassembled WGS sequence"/>
</dbReference>
<keyword evidence="2 5" id="KW-0812">Transmembrane</keyword>
<evidence type="ECO:0000256" key="3">
    <source>
        <dbReference type="ARBA" id="ARBA00022989"/>
    </source>
</evidence>
<dbReference type="PANTHER" id="PTHR11814">
    <property type="entry name" value="SULFATE TRANSPORTER"/>
    <property type="match status" value="1"/>
</dbReference>
<keyword evidence="4 5" id="KW-0472">Membrane</keyword>
<proteinExistence type="predicted"/>
<feature type="transmembrane region" description="Helical" evidence="5">
    <location>
        <begin position="173"/>
        <end position="191"/>
    </location>
</feature>
<sequence length="383" mass="42378">MTREPKWVQIYVETSTRNAIVVISCAGIAAFIGKNQPFSIVGHIIPGIPKFEPPPFQIFDPKTNSTHTMVDILKEEGSAIIVIPLLAIMEHITIAKAFAGSAQIDGSQEMISIGISNLIGSFFSSMPVTGSFSRTTVNQMSGAKTPLGGLLTGTMVLLALGFLTPYFYYIPNASLAAVIVCAVIFTVDIQVIKPMWRAKKMDFIPWGLTFLVSLLVGLEFGMMTGFTISVIYLLYYAARPGVKVRRGYTGKGNEFILVEMDRSCTFPSVEYIRYVISKSATSWGKCHIPMVVDCVHIQFVDYTAAVGIHDLINQFNKRDQAIILWKVKPSLVRMLHGVMGEFVHCRDEEDLEELIDGASRRITIDVQTPHPGQREKFSSIPLS</sequence>
<dbReference type="OrthoDB" id="288203at2759"/>
<evidence type="ECO:0000256" key="1">
    <source>
        <dbReference type="ARBA" id="ARBA00004141"/>
    </source>
</evidence>
<comment type="caution">
    <text evidence="7">The sequence shown here is derived from an EMBL/GenBank/DDBJ whole genome shotgun (WGS) entry which is preliminary data.</text>
</comment>
<gene>
    <name evidence="7" type="ORF">AFUS01_LOCUS9385</name>
</gene>
<dbReference type="EMBL" id="CAJVCH010067303">
    <property type="protein sequence ID" value="CAG7720097.1"/>
    <property type="molecule type" value="Genomic_DNA"/>
</dbReference>
<evidence type="ECO:0000256" key="4">
    <source>
        <dbReference type="ARBA" id="ARBA00023136"/>
    </source>
</evidence>